<dbReference type="AlphaFoldDB" id="A0AAV2Z4X6"/>
<evidence type="ECO:0000313" key="1">
    <source>
        <dbReference type="EMBL" id="DBA01119.1"/>
    </source>
</evidence>
<dbReference type="EMBL" id="DAKRPA010000053">
    <property type="protein sequence ID" value="DBA01119.1"/>
    <property type="molecule type" value="Genomic_DNA"/>
</dbReference>
<reference evidence="1" key="1">
    <citation type="submission" date="2022-11" db="EMBL/GenBank/DDBJ databases">
        <authorList>
            <person name="Morgan W.R."/>
            <person name="Tartar A."/>
        </authorList>
    </citation>
    <scope>NUCLEOTIDE SEQUENCE</scope>
    <source>
        <strain evidence="1">ARSEF 373</strain>
    </source>
</reference>
<evidence type="ECO:0000313" key="2">
    <source>
        <dbReference type="Proteomes" id="UP001146120"/>
    </source>
</evidence>
<name>A0AAV2Z4X6_9STRA</name>
<sequence>MEWDFGTGLTYTTFEYSDVKRSKNVTVMRFITQPLRTISVPEVKQLKKFKQIELGESQTVDIGNGLQRNAEDGDFIVAFKPETDCKVVSKWKQVRLALHMTLEEPTSVVARSCAVQHPE</sequence>
<reference evidence="1" key="2">
    <citation type="journal article" date="2023" name="Microbiol Resour">
        <title>Decontamination and Annotation of the Draft Genome Sequence of the Oomycete Lagenidium giganteum ARSEF 373.</title>
        <authorList>
            <person name="Morgan W.R."/>
            <person name="Tartar A."/>
        </authorList>
    </citation>
    <scope>NUCLEOTIDE SEQUENCE</scope>
    <source>
        <strain evidence="1">ARSEF 373</strain>
    </source>
</reference>
<protein>
    <submittedName>
        <fullName evidence="1">Uncharacterized protein</fullName>
    </submittedName>
</protein>
<proteinExistence type="predicted"/>
<gene>
    <name evidence="1" type="ORF">N0F65_001747</name>
</gene>
<comment type="caution">
    <text evidence="1">The sequence shown here is derived from an EMBL/GenBank/DDBJ whole genome shotgun (WGS) entry which is preliminary data.</text>
</comment>
<accession>A0AAV2Z4X6</accession>
<keyword evidence="2" id="KW-1185">Reference proteome</keyword>
<organism evidence="1 2">
    <name type="scientific">Lagenidium giganteum</name>
    <dbReference type="NCBI Taxonomy" id="4803"/>
    <lineage>
        <taxon>Eukaryota</taxon>
        <taxon>Sar</taxon>
        <taxon>Stramenopiles</taxon>
        <taxon>Oomycota</taxon>
        <taxon>Peronosporomycetes</taxon>
        <taxon>Pythiales</taxon>
        <taxon>Pythiaceae</taxon>
    </lineage>
</organism>
<dbReference type="Proteomes" id="UP001146120">
    <property type="component" value="Unassembled WGS sequence"/>
</dbReference>